<accession>A0A4Q0VMF0</accession>
<keyword evidence="2" id="KW-1185">Reference proteome</keyword>
<dbReference type="EMBL" id="QOUX01000047">
    <property type="protein sequence ID" value="RXI96498.1"/>
    <property type="molecule type" value="Genomic_DNA"/>
</dbReference>
<dbReference type="AlphaFoldDB" id="A0A4Q0VMF0"/>
<dbReference type="RefSeq" id="WP_129080475.1">
    <property type="nucleotide sequence ID" value="NZ_QOUX01000047.1"/>
</dbReference>
<gene>
    <name evidence="1" type="ORF">DS745_22575</name>
</gene>
<comment type="caution">
    <text evidence="1">The sequence shown here is derived from an EMBL/GenBank/DDBJ whole genome shotgun (WGS) entry which is preliminary data.</text>
</comment>
<organism evidence="1 2">
    <name type="scientific">Anaerobacillus alkaliphilus</name>
    <dbReference type="NCBI Taxonomy" id="1548597"/>
    <lineage>
        <taxon>Bacteria</taxon>
        <taxon>Bacillati</taxon>
        <taxon>Bacillota</taxon>
        <taxon>Bacilli</taxon>
        <taxon>Bacillales</taxon>
        <taxon>Bacillaceae</taxon>
        <taxon>Anaerobacillus</taxon>
    </lineage>
</organism>
<name>A0A4Q0VMF0_9BACI</name>
<sequence length="313" mass="35424">MKSSTQSFLSNLIDYAGLFPPSQLPLEEAIHNYASYKSDADAWMLGRFIIPASRLDELDPYVSLFSKKIRLDISAIGQRSTDASHCLGLLQSDLDKISAFCHRHGGKVSINVYEMPLPPILPNSHFLKTIARETNKHQLQTFCEITMPLNDEWVDMMLQTVDEISEHNRKEDIQLGVKLRTGGVTADAFPSPEQVATTLVACYERNIPLKFTAGLHHPIRMYRDEVSTKMHGFLNLFTAGMLVGVHRLDIPTTADVLADEDPSHFRFTEKGLFWKDLIVAVTEIEQYRKQSLYSYGSCSFDEPREGLQSKKIL</sequence>
<reference evidence="1 2" key="1">
    <citation type="journal article" date="2019" name="Int. J. Syst. Evol. Microbiol.">
        <title>Anaerobacillus alkaliphilus sp. nov., a novel alkaliphilic and moderately halophilic bacterium.</title>
        <authorList>
            <person name="Borsodi A.K."/>
            <person name="Aszalos J.M."/>
            <person name="Bihari P."/>
            <person name="Nagy I."/>
            <person name="Schumann P."/>
            <person name="Sproer C."/>
            <person name="Kovacs A.L."/>
            <person name="Boka K."/>
            <person name="Dobosy P."/>
            <person name="Ovari M."/>
            <person name="Szili-Kovacs T."/>
            <person name="Toth E."/>
        </authorList>
    </citation>
    <scope>NUCLEOTIDE SEQUENCE [LARGE SCALE GENOMIC DNA]</scope>
    <source>
        <strain evidence="1 2">B16-10</strain>
    </source>
</reference>
<evidence type="ECO:0000313" key="1">
    <source>
        <dbReference type="EMBL" id="RXI96498.1"/>
    </source>
</evidence>
<evidence type="ECO:0000313" key="2">
    <source>
        <dbReference type="Proteomes" id="UP000290649"/>
    </source>
</evidence>
<dbReference type="Proteomes" id="UP000290649">
    <property type="component" value="Unassembled WGS sequence"/>
</dbReference>
<protein>
    <submittedName>
        <fullName evidence="1">Uncharacterized protein</fullName>
    </submittedName>
</protein>
<proteinExistence type="predicted"/>
<dbReference type="OrthoDB" id="9778153at2"/>